<keyword evidence="1" id="KW-0812">Transmembrane</keyword>
<evidence type="ECO:0000313" key="2">
    <source>
        <dbReference type="EMBL" id="TGO14445.1"/>
    </source>
</evidence>
<accession>A0A4Z1EQH0</accession>
<name>A0A4Z1EQH0_9HELO</name>
<proteinExistence type="predicted"/>
<feature type="transmembrane region" description="Helical" evidence="1">
    <location>
        <begin position="7"/>
        <end position="27"/>
    </location>
</feature>
<sequence length="90" mass="10228">MTAARTNLDGFGVPELGFPLLLLIIINTKVARFSWLLFACFTSLCLWKIVIFLTRFTPKTFPVGRNGDYRENADVGLYSREIQVSIMPIE</sequence>
<organism evidence="2 3">
    <name type="scientific">Botrytis tulipae</name>
    <dbReference type="NCBI Taxonomy" id="87230"/>
    <lineage>
        <taxon>Eukaryota</taxon>
        <taxon>Fungi</taxon>
        <taxon>Dikarya</taxon>
        <taxon>Ascomycota</taxon>
        <taxon>Pezizomycotina</taxon>
        <taxon>Leotiomycetes</taxon>
        <taxon>Helotiales</taxon>
        <taxon>Sclerotiniaceae</taxon>
        <taxon>Botrytis</taxon>
    </lineage>
</organism>
<evidence type="ECO:0000313" key="3">
    <source>
        <dbReference type="Proteomes" id="UP000297777"/>
    </source>
</evidence>
<comment type="caution">
    <text evidence="2">The sequence shown here is derived from an EMBL/GenBank/DDBJ whole genome shotgun (WGS) entry which is preliminary data.</text>
</comment>
<dbReference type="AlphaFoldDB" id="A0A4Z1EQH0"/>
<keyword evidence="1" id="KW-1133">Transmembrane helix</keyword>
<feature type="transmembrane region" description="Helical" evidence="1">
    <location>
        <begin position="33"/>
        <end position="53"/>
    </location>
</feature>
<evidence type="ECO:0000256" key="1">
    <source>
        <dbReference type="SAM" id="Phobius"/>
    </source>
</evidence>
<protein>
    <submittedName>
        <fullName evidence="2">Uncharacterized protein</fullName>
    </submittedName>
</protein>
<dbReference type="OrthoDB" id="10377722at2759"/>
<keyword evidence="3" id="KW-1185">Reference proteome</keyword>
<reference evidence="2 3" key="1">
    <citation type="submission" date="2017-12" db="EMBL/GenBank/DDBJ databases">
        <title>Comparative genomics of Botrytis spp.</title>
        <authorList>
            <person name="Valero-Jimenez C.A."/>
            <person name="Tapia P."/>
            <person name="Veloso J."/>
            <person name="Silva-Moreno E."/>
            <person name="Staats M."/>
            <person name="Valdes J.H."/>
            <person name="Van Kan J.A.L."/>
        </authorList>
    </citation>
    <scope>NUCLEOTIDE SEQUENCE [LARGE SCALE GENOMIC DNA]</scope>
    <source>
        <strain evidence="2 3">Bt9001</strain>
    </source>
</reference>
<keyword evidence="1" id="KW-0472">Membrane</keyword>
<dbReference type="EMBL" id="PQXH01000053">
    <property type="protein sequence ID" value="TGO14445.1"/>
    <property type="molecule type" value="Genomic_DNA"/>
</dbReference>
<dbReference type="Proteomes" id="UP000297777">
    <property type="component" value="Unassembled WGS sequence"/>
</dbReference>
<gene>
    <name evidence="2" type="ORF">BTUL_0053g00440</name>
</gene>